<dbReference type="InterPro" id="IPR029467">
    <property type="entry name" value="Cyt_c7-like"/>
</dbReference>
<accession>Q1K1V5</accession>
<comment type="caution">
    <text evidence="3">The sequence shown here is derived from an EMBL/GenBank/DDBJ whole genome shotgun (WGS) entry which is preliminary data.</text>
</comment>
<dbReference type="EMBL" id="AAEW02000004">
    <property type="protein sequence ID" value="EAT16684.1"/>
    <property type="molecule type" value="Genomic_DNA"/>
</dbReference>
<dbReference type="SUPFAM" id="SSF48695">
    <property type="entry name" value="Multiheme cytochromes"/>
    <property type="match status" value="1"/>
</dbReference>
<proteinExistence type="predicted"/>
<dbReference type="OrthoDB" id="14108at2"/>
<feature type="signal peptide" evidence="1">
    <location>
        <begin position="1"/>
        <end position="23"/>
    </location>
</feature>
<dbReference type="Pfam" id="PF14522">
    <property type="entry name" value="Cytochrome_C7"/>
    <property type="match status" value="1"/>
</dbReference>
<dbReference type="InterPro" id="IPR026352">
    <property type="entry name" value="Nanowire_3heme"/>
</dbReference>
<evidence type="ECO:0000313" key="3">
    <source>
        <dbReference type="EMBL" id="EAT16684.1"/>
    </source>
</evidence>
<keyword evidence="4" id="KW-1185">Reference proteome</keyword>
<feature type="domain" description="Cytochrome c7-like" evidence="2">
    <location>
        <begin position="40"/>
        <end position="106"/>
    </location>
</feature>
<dbReference type="NCBIfam" id="TIGR04257">
    <property type="entry name" value="nanowire_3heme"/>
    <property type="match status" value="1"/>
</dbReference>
<keyword evidence="1" id="KW-0732">Signal</keyword>
<dbReference type="InterPro" id="IPR036280">
    <property type="entry name" value="Multihaem_cyt_sf"/>
</dbReference>
<gene>
    <name evidence="3" type="ORF">Dace_2779</name>
</gene>
<feature type="chain" id="PRO_5004192691" description="Cytochrome c7-like domain-containing protein" evidence="1">
    <location>
        <begin position="24"/>
        <end position="107"/>
    </location>
</feature>
<dbReference type="PANTHER" id="PTHR39425:SF1">
    <property type="entry name" value="CYTOCHROME C7-LIKE DOMAIN-CONTAINING PROTEIN"/>
    <property type="match status" value="1"/>
</dbReference>
<evidence type="ECO:0000256" key="1">
    <source>
        <dbReference type="SAM" id="SignalP"/>
    </source>
</evidence>
<dbReference type="AlphaFoldDB" id="Q1K1V5"/>
<sequence>MKRVMVLVIVGMLALCWSSTVLAVPKGKSLTFAGSSMGAVTFDGTLHNNAAEKGCRDCHNPDVFPKMKQGTVKITMAQIYAGKQCGICHDGGRAFAAKGHCAKCHKR</sequence>
<evidence type="ECO:0000313" key="4">
    <source>
        <dbReference type="Proteomes" id="UP000005695"/>
    </source>
</evidence>
<protein>
    <recommendedName>
        <fullName evidence="2">Cytochrome c7-like domain-containing protein</fullName>
    </recommendedName>
</protein>
<dbReference type="Gene3D" id="3.90.10.10">
    <property type="entry name" value="Cytochrome C3"/>
    <property type="match status" value="1"/>
</dbReference>
<reference evidence="3" key="1">
    <citation type="submission" date="2006-05" db="EMBL/GenBank/DDBJ databases">
        <title>Annotation of the draft genome assembly of Desulfuromonas acetoxidans DSM 684.</title>
        <authorList>
            <consortium name="US DOE Joint Genome Institute (JGI-ORNL)"/>
            <person name="Larimer F."/>
            <person name="Land M."/>
            <person name="Hauser L."/>
        </authorList>
    </citation>
    <scope>NUCLEOTIDE SEQUENCE [LARGE SCALE GENOMIC DNA]</scope>
    <source>
        <strain evidence="3">DSM 684</strain>
    </source>
</reference>
<dbReference type="RefSeq" id="WP_005998790.1">
    <property type="nucleotide sequence ID" value="NZ_AAEW02000004.1"/>
</dbReference>
<name>Q1K1V5_DESA6</name>
<reference evidence="3" key="2">
    <citation type="submission" date="2006-05" db="EMBL/GenBank/DDBJ databases">
        <title>Sequencing of the draft genome and assembly of Desulfuromonas acetoxidans DSM 684.</title>
        <authorList>
            <consortium name="US DOE Joint Genome Institute (JGI-PGF)"/>
            <person name="Copeland A."/>
            <person name="Lucas S."/>
            <person name="Lapidus A."/>
            <person name="Barry K."/>
            <person name="Detter J.C."/>
            <person name="Glavina del Rio T."/>
            <person name="Hammon N."/>
            <person name="Israni S."/>
            <person name="Dalin E."/>
            <person name="Tice H."/>
            <person name="Bruce D."/>
            <person name="Pitluck S."/>
            <person name="Richardson P."/>
        </authorList>
    </citation>
    <scope>NUCLEOTIDE SEQUENCE [LARGE SCALE GENOMIC DNA]</scope>
    <source>
        <strain evidence="3">DSM 684</strain>
    </source>
</reference>
<dbReference type="Proteomes" id="UP000005695">
    <property type="component" value="Unassembled WGS sequence"/>
</dbReference>
<dbReference type="PANTHER" id="PTHR39425">
    <property type="entry name" value="LIPOPROTEIN CYTOCHROME C"/>
    <property type="match status" value="1"/>
</dbReference>
<organism evidence="3 4">
    <name type="scientific">Desulfuromonas acetoxidans (strain DSM 684 / 11070)</name>
    <dbReference type="NCBI Taxonomy" id="281689"/>
    <lineage>
        <taxon>Bacteria</taxon>
        <taxon>Pseudomonadati</taxon>
        <taxon>Thermodesulfobacteriota</taxon>
        <taxon>Desulfuromonadia</taxon>
        <taxon>Desulfuromonadales</taxon>
        <taxon>Desulfuromonadaceae</taxon>
        <taxon>Desulfuromonas</taxon>
    </lineage>
</organism>
<evidence type="ECO:0000259" key="2">
    <source>
        <dbReference type="Pfam" id="PF14522"/>
    </source>
</evidence>